<protein>
    <recommendedName>
        <fullName evidence="3">Prolyl 4-hydroxylase alpha subunit Fe(2+) 2OG dioxygenase domain-containing protein</fullName>
    </recommendedName>
</protein>
<dbReference type="AlphaFoldDB" id="A0A494XH04"/>
<dbReference type="EMBL" id="RBZV01000006">
    <property type="protein sequence ID" value="RKP46823.1"/>
    <property type="molecule type" value="Genomic_DNA"/>
</dbReference>
<sequence>MNAACETAPDDFEFELPLFTCGESEALVERVLDLEAFWLARHASLPFHTLGATNYYDITANPARPYERLARQYNPFLIDAFACVYEALLTALGECLRAPVTFLADAALPGFHIFGGHPDFAARPEHDVMHDVWFMRRDGAGFPGNPIHVDTAHRALGLAPGPSGNGHATFSFTLPLGLPRAGAGLRLWSLRCDDVAHLDSACQQQRLQVAPARHIAYRPGTLFLHAGDRFHQARGLPVAHGEYRITLQGHAVWLNQAWRLFW</sequence>
<accession>A0A494XH04</accession>
<evidence type="ECO:0008006" key="3">
    <source>
        <dbReference type="Google" id="ProtNLM"/>
    </source>
</evidence>
<reference evidence="1 2" key="1">
    <citation type="submission" date="2018-10" db="EMBL/GenBank/DDBJ databases">
        <title>Paraburkholderia sp. 7MK8-2, isolated from soil.</title>
        <authorList>
            <person name="Gao Z.-H."/>
            <person name="Qiu L.-H."/>
        </authorList>
    </citation>
    <scope>NUCLEOTIDE SEQUENCE [LARGE SCALE GENOMIC DNA]</scope>
    <source>
        <strain evidence="1 2">7MK8-2</strain>
    </source>
</reference>
<comment type="caution">
    <text evidence="1">The sequence shown here is derived from an EMBL/GenBank/DDBJ whole genome shotgun (WGS) entry which is preliminary data.</text>
</comment>
<evidence type="ECO:0000313" key="2">
    <source>
        <dbReference type="Proteomes" id="UP000280434"/>
    </source>
</evidence>
<organism evidence="1 2">
    <name type="scientific">Trinickia fusca</name>
    <dbReference type="NCBI Taxonomy" id="2419777"/>
    <lineage>
        <taxon>Bacteria</taxon>
        <taxon>Pseudomonadati</taxon>
        <taxon>Pseudomonadota</taxon>
        <taxon>Betaproteobacteria</taxon>
        <taxon>Burkholderiales</taxon>
        <taxon>Burkholderiaceae</taxon>
        <taxon>Trinickia</taxon>
    </lineage>
</organism>
<keyword evidence="2" id="KW-1185">Reference proteome</keyword>
<dbReference type="OrthoDB" id="7064990at2"/>
<name>A0A494XH04_9BURK</name>
<dbReference type="RefSeq" id="WP_121278651.1">
    <property type="nucleotide sequence ID" value="NZ_RBZV01000006.1"/>
</dbReference>
<dbReference type="Proteomes" id="UP000280434">
    <property type="component" value="Unassembled WGS sequence"/>
</dbReference>
<evidence type="ECO:0000313" key="1">
    <source>
        <dbReference type="EMBL" id="RKP46823.1"/>
    </source>
</evidence>
<proteinExistence type="predicted"/>
<gene>
    <name evidence="1" type="ORF">D7S89_15775</name>
</gene>